<evidence type="ECO:0000313" key="2">
    <source>
        <dbReference type="Proteomes" id="UP000554482"/>
    </source>
</evidence>
<name>A0A7J6VVW1_THATH</name>
<accession>A0A7J6VVW1</accession>
<dbReference type="Proteomes" id="UP000554482">
    <property type="component" value="Unassembled WGS sequence"/>
</dbReference>
<dbReference type="EMBL" id="JABWDY010026260">
    <property type="protein sequence ID" value="KAF5188837.1"/>
    <property type="molecule type" value="Genomic_DNA"/>
</dbReference>
<gene>
    <name evidence="1" type="ORF">FRX31_021576</name>
</gene>
<reference evidence="1 2" key="1">
    <citation type="submission" date="2020-06" db="EMBL/GenBank/DDBJ databases">
        <title>Transcriptomic and genomic resources for Thalictrum thalictroides and T. hernandezii: Facilitating candidate gene discovery in an emerging model plant lineage.</title>
        <authorList>
            <person name="Arias T."/>
            <person name="Riano-Pachon D.M."/>
            <person name="Di Stilio V.S."/>
        </authorList>
    </citation>
    <scope>NUCLEOTIDE SEQUENCE [LARGE SCALE GENOMIC DNA]</scope>
    <source>
        <strain evidence="2">cv. WT478/WT964</strain>
        <tissue evidence="1">Leaves</tissue>
    </source>
</reference>
<organism evidence="1 2">
    <name type="scientific">Thalictrum thalictroides</name>
    <name type="common">Rue-anemone</name>
    <name type="synonym">Anemone thalictroides</name>
    <dbReference type="NCBI Taxonomy" id="46969"/>
    <lineage>
        <taxon>Eukaryota</taxon>
        <taxon>Viridiplantae</taxon>
        <taxon>Streptophyta</taxon>
        <taxon>Embryophyta</taxon>
        <taxon>Tracheophyta</taxon>
        <taxon>Spermatophyta</taxon>
        <taxon>Magnoliopsida</taxon>
        <taxon>Ranunculales</taxon>
        <taxon>Ranunculaceae</taxon>
        <taxon>Thalictroideae</taxon>
        <taxon>Thalictrum</taxon>
    </lineage>
</organism>
<keyword evidence="2" id="KW-1185">Reference proteome</keyword>
<protein>
    <submittedName>
        <fullName evidence="1">Uncharacterized protein</fullName>
    </submittedName>
</protein>
<dbReference type="AlphaFoldDB" id="A0A7J6VVW1"/>
<sequence length="75" mass="8393">MAIHKHCHGSNGETDDCYTARDQGYVERGDIHIYNIYAPLCHDSEFSSKGSTGSSVSNTEKHKFRTFCGCCMPFL</sequence>
<proteinExistence type="predicted"/>
<comment type="caution">
    <text evidence="1">The sequence shown here is derived from an EMBL/GenBank/DDBJ whole genome shotgun (WGS) entry which is preliminary data.</text>
</comment>
<evidence type="ECO:0000313" key="1">
    <source>
        <dbReference type="EMBL" id="KAF5188837.1"/>
    </source>
</evidence>
<dbReference type="OrthoDB" id="443318at2759"/>